<evidence type="ECO:0000313" key="2">
    <source>
        <dbReference type="Proteomes" id="UP000823963"/>
    </source>
</evidence>
<organism evidence="1 2">
    <name type="scientific">Candidatus Ligilactobacillus excrementigallinarum</name>
    <dbReference type="NCBI Taxonomy" id="2838641"/>
    <lineage>
        <taxon>Bacteria</taxon>
        <taxon>Bacillati</taxon>
        <taxon>Bacillota</taxon>
        <taxon>Bacilli</taxon>
        <taxon>Lactobacillales</taxon>
        <taxon>Lactobacillaceae</taxon>
        <taxon>Ligilactobacillus</taxon>
    </lineage>
</organism>
<dbReference type="Gene3D" id="3.60.10.10">
    <property type="entry name" value="Endonuclease/exonuclease/phosphatase"/>
    <property type="match status" value="1"/>
</dbReference>
<name>A0A9D1UXS2_9LACO</name>
<dbReference type="SUPFAM" id="SSF56219">
    <property type="entry name" value="DNase I-like"/>
    <property type="match status" value="1"/>
</dbReference>
<evidence type="ECO:0000313" key="1">
    <source>
        <dbReference type="EMBL" id="HIX02422.1"/>
    </source>
</evidence>
<accession>A0A9D1UXS2</accession>
<dbReference type="AlphaFoldDB" id="A0A9D1UXS2"/>
<gene>
    <name evidence="1" type="ORF">H9861_06670</name>
</gene>
<proteinExistence type="predicted"/>
<sequence>MKIVSWNAGMKFREKFKILDEYYHADLYVIQECEDPARTKNKEYQKFAQNYLWIGDNKNKGLGVFARKNKKLEMIEIDNHYLRYILPFKFGNENFFGIWACMRYVEDLVVYFSIYQKMLTKSPIIIGDFNSNVIWDKKHGNRTQTVLNENLEKYGLYSAYHYLNHEKQGEEVQATFYLYRHVDRSYYIDYCYCNLNKMREFEIGNLNKWLSLSDHMPIKVEIND</sequence>
<protein>
    <recommendedName>
        <fullName evidence="3">Endonuclease</fullName>
    </recommendedName>
</protein>
<comment type="caution">
    <text evidence="1">The sequence shown here is derived from an EMBL/GenBank/DDBJ whole genome shotgun (WGS) entry which is preliminary data.</text>
</comment>
<dbReference type="Proteomes" id="UP000823963">
    <property type="component" value="Unassembled WGS sequence"/>
</dbReference>
<dbReference type="InterPro" id="IPR036691">
    <property type="entry name" value="Endo/exonu/phosph_ase_sf"/>
</dbReference>
<dbReference type="EMBL" id="DXFP01000063">
    <property type="protein sequence ID" value="HIX02422.1"/>
    <property type="molecule type" value="Genomic_DNA"/>
</dbReference>
<reference evidence="1" key="2">
    <citation type="submission" date="2021-04" db="EMBL/GenBank/DDBJ databases">
        <authorList>
            <person name="Gilroy R."/>
        </authorList>
    </citation>
    <scope>NUCLEOTIDE SEQUENCE</scope>
    <source>
        <strain evidence="1">6627</strain>
    </source>
</reference>
<reference evidence="1" key="1">
    <citation type="journal article" date="2021" name="PeerJ">
        <title>Extensive microbial diversity within the chicken gut microbiome revealed by metagenomics and culture.</title>
        <authorList>
            <person name="Gilroy R."/>
            <person name="Ravi A."/>
            <person name="Getino M."/>
            <person name="Pursley I."/>
            <person name="Horton D.L."/>
            <person name="Alikhan N.F."/>
            <person name="Baker D."/>
            <person name="Gharbi K."/>
            <person name="Hall N."/>
            <person name="Watson M."/>
            <person name="Adriaenssens E.M."/>
            <person name="Foster-Nyarko E."/>
            <person name="Jarju S."/>
            <person name="Secka A."/>
            <person name="Antonio M."/>
            <person name="Oren A."/>
            <person name="Chaudhuri R.R."/>
            <person name="La Ragione R."/>
            <person name="Hildebrand F."/>
            <person name="Pallen M.J."/>
        </authorList>
    </citation>
    <scope>NUCLEOTIDE SEQUENCE</scope>
    <source>
        <strain evidence="1">6627</strain>
    </source>
</reference>
<evidence type="ECO:0008006" key="3">
    <source>
        <dbReference type="Google" id="ProtNLM"/>
    </source>
</evidence>